<feature type="region of interest" description="Disordered" evidence="1">
    <location>
        <begin position="1"/>
        <end position="42"/>
    </location>
</feature>
<evidence type="ECO:0000313" key="2">
    <source>
        <dbReference type="EMBL" id="RDV14942.1"/>
    </source>
</evidence>
<name>A0A3D8LDB6_9BACT</name>
<evidence type="ECO:0000313" key="3">
    <source>
        <dbReference type="Proteomes" id="UP000256708"/>
    </source>
</evidence>
<dbReference type="SUPFAM" id="SSF101898">
    <property type="entry name" value="NHL repeat"/>
    <property type="match status" value="1"/>
</dbReference>
<feature type="compositionally biased region" description="Polar residues" evidence="1">
    <location>
        <begin position="19"/>
        <end position="30"/>
    </location>
</feature>
<accession>A0A3D8LDB6</accession>
<dbReference type="Gene3D" id="2.120.10.30">
    <property type="entry name" value="TolB, C-terminal domain"/>
    <property type="match status" value="1"/>
</dbReference>
<sequence length="500" mass="54525">METSNAERRKNTGFKISKSKFQAGTASPQDLHNLPTPARPTVDARDVVVPEGYTVEPVMVGLSFPTDVTFDDKGTVYVSEGGSSWPTRPYMPARVIALHANGETETIDMNVQAGPRGITWRDGELYMALKGGYHMQIVKYNLQSGELKVLIDSLPSGGWHEPGGPIFGKDGLMYFGNGSVSQQGVVLPAGFTVDMAKHPLAHDVPGQDVTLSGNNVRSRDPRMPYPYMVETGPFKPFGIAAEKGEVVKGDINCNSAVWRSRPDGTDMELLAWGIRNPFGMALNEEDELYVTDNDFEEKGERAISMDPDCIWHIKNASQPFGSITTPDWYGFPDFCHDGLPVNHPSHLPGRGTPAEMLMENHPPLAGPAAFLEQPHSCMCRMDFSRSDAFGFRGDLFVAEWGSMAPLNSPHPEDLTHGFRVIRVNVKNGTAEPFVHNKEMGPASKVGGGGIERPVSCKFSPDGKSLYVLDFGGVQVTSGNMLAFAHTGVLWKITKKEANNG</sequence>
<dbReference type="AlphaFoldDB" id="A0A3D8LDB6"/>
<comment type="caution">
    <text evidence="2">The sequence shown here is derived from an EMBL/GenBank/DDBJ whole genome shotgun (WGS) entry which is preliminary data.</text>
</comment>
<dbReference type="EMBL" id="QRGR01000011">
    <property type="protein sequence ID" value="RDV14942.1"/>
    <property type="molecule type" value="Genomic_DNA"/>
</dbReference>
<dbReference type="PANTHER" id="PTHR33546:SF1">
    <property type="entry name" value="LARGE, MULTIFUNCTIONAL SECRETED PROTEIN"/>
    <property type="match status" value="1"/>
</dbReference>
<reference evidence="3" key="1">
    <citation type="submission" date="2018-08" db="EMBL/GenBank/DDBJ databases">
        <authorList>
            <person name="Liu Z.-W."/>
            <person name="Du Z.-J."/>
        </authorList>
    </citation>
    <scope>NUCLEOTIDE SEQUENCE [LARGE SCALE GENOMIC DNA]</scope>
    <source>
        <strain evidence="3">H4X</strain>
    </source>
</reference>
<evidence type="ECO:0000256" key="1">
    <source>
        <dbReference type="SAM" id="MobiDB-lite"/>
    </source>
</evidence>
<dbReference type="InterPro" id="IPR011042">
    <property type="entry name" value="6-blade_b-propeller_TolB-like"/>
</dbReference>
<protein>
    <recommendedName>
        <fullName evidence="4">Sugar dehydrogenase</fullName>
    </recommendedName>
</protein>
<keyword evidence="3" id="KW-1185">Reference proteome</keyword>
<dbReference type="PANTHER" id="PTHR33546">
    <property type="entry name" value="LARGE, MULTIFUNCTIONAL SECRETED PROTEIN-RELATED"/>
    <property type="match status" value="1"/>
</dbReference>
<dbReference type="RefSeq" id="WP_115565734.1">
    <property type="nucleotide sequence ID" value="NZ_QRGR01000011.1"/>
</dbReference>
<dbReference type="Proteomes" id="UP000256708">
    <property type="component" value="Unassembled WGS sequence"/>
</dbReference>
<evidence type="ECO:0008006" key="4">
    <source>
        <dbReference type="Google" id="ProtNLM"/>
    </source>
</evidence>
<feature type="compositionally biased region" description="Basic and acidic residues" evidence="1">
    <location>
        <begin position="1"/>
        <end position="10"/>
    </location>
</feature>
<proteinExistence type="predicted"/>
<gene>
    <name evidence="2" type="ORF">DXT99_11680</name>
</gene>
<dbReference type="OrthoDB" id="9770043at2"/>
<organism evidence="2 3">
    <name type="scientific">Pontibacter diazotrophicus</name>
    <dbReference type="NCBI Taxonomy" id="1400979"/>
    <lineage>
        <taxon>Bacteria</taxon>
        <taxon>Pseudomonadati</taxon>
        <taxon>Bacteroidota</taxon>
        <taxon>Cytophagia</taxon>
        <taxon>Cytophagales</taxon>
        <taxon>Hymenobacteraceae</taxon>
        <taxon>Pontibacter</taxon>
    </lineage>
</organism>